<proteinExistence type="predicted"/>
<name>A0A0F8WR42_9ZZZZ</name>
<comment type="caution">
    <text evidence="2">The sequence shown here is derived from an EMBL/GenBank/DDBJ whole genome shotgun (WGS) entry which is preliminary data.</text>
</comment>
<dbReference type="PANTHER" id="PTHR12121:SF36">
    <property type="entry name" value="ENDONUCLEASE_EXONUCLEASE_PHOSPHATASE DOMAIN-CONTAINING PROTEIN"/>
    <property type="match status" value="1"/>
</dbReference>
<dbReference type="InterPro" id="IPR005135">
    <property type="entry name" value="Endo/exonuclease/phosphatase"/>
</dbReference>
<accession>A0A0F8WR42</accession>
<dbReference type="InterPro" id="IPR050410">
    <property type="entry name" value="CCR4/nocturin_mRNA_transcr"/>
</dbReference>
<protein>
    <recommendedName>
        <fullName evidence="1">Endonuclease/exonuclease/phosphatase domain-containing protein</fullName>
    </recommendedName>
</protein>
<dbReference type="Pfam" id="PF03372">
    <property type="entry name" value="Exo_endo_phos"/>
    <property type="match status" value="1"/>
</dbReference>
<evidence type="ECO:0000313" key="2">
    <source>
        <dbReference type="EMBL" id="KKK50830.1"/>
    </source>
</evidence>
<dbReference type="SUPFAM" id="SSF56219">
    <property type="entry name" value="DNase I-like"/>
    <property type="match status" value="1"/>
</dbReference>
<sequence length="244" mass="28752">MVEFTYERIMSSSKAEPSWQKVKKKALKTKVLQDNIIRVMSFNIHLKDCEEKQPEECSWKRRKEFVASMIRFHHMDLIGLQEPTKDQLNDLMHFLPEYDWHGVSLDDGTEEGSIDAILFLKNRFEVLESSHFYLSSTPEVSSRGWKAKFIRGVTWSKLKDLKTNQIFYFFNTHFDYHSILARNKSAQLLREQVEQISQNYPFIVTGDFNLFPKMGGEETYKILTRDNFLIDAQFKAVFPHHGPT</sequence>
<dbReference type="CDD" id="cd09083">
    <property type="entry name" value="EEP-1"/>
    <property type="match status" value="1"/>
</dbReference>
<dbReference type="AlphaFoldDB" id="A0A0F8WR42"/>
<dbReference type="EMBL" id="LAZR01067824">
    <property type="protein sequence ID" value="KKK50830.1"/>
    <property type="molecule type" value="Genomic_DNA"/>
</dbReference>
<dbReference type="Gene3D" id="3.60.10.10">
    <property type="entry name" value="Endonuclease/exonuclease/phosphatase"/>
    <property type="match status" value="1"/>
</dbReference>
<dbReference type="PANTHER" id="PTHR12121">
    <property type="entry name" value="CARBON CATABOLITE REPRESSOR PROTEIN 4"/>
    <property type="match status" value="1"/>
</dbReference>
<reference evidence="2" key="1">
    <citation type="journal article" date="2015" name="Nature">
        <title>Complex archaea that bridge the gap between prokaryotes and eukaryotes.</title>
        <authorList>
            <person name="Spang A."/>
            <person name="Saw J.H."/>
            <person name="Jorgensen S.L."/>
            <person name="Zaremba-Niedzwiedzka K."/>
            <person name="Martijn J."/>
            <person name="Lind A.E."/>
            <person name="van Eijk R."/>
            <person name="Schleper C."/>
            <person name="Guy L."/>
            <person name="Ettema T.J."/>
        </authorList>
    </citation>
    <scope>NUCLEOTIDE SEQUENCE</scope>
</reference>
<feature type="domain" description="Endonuclease/exonuclease/phosphatase" evidence="1">
    <location>
        <begin position="40"/>
        <end position="210"/>
    </location>
</feature>
<evidence type="ECO:0000259" key="1">
    <source>
        <dbReference type="Pfam" id="PF03372"/>
    </source>
</evidence>
<feature type="non-terminal residue" evidence="2">
    <location>
        <position position="244"/>
    </location>
</feature>
<gene>
    <name evidence="2" type="ORF">LCGC14_3121110</name>
</gene>
<dbReference type="GO" id="GO:0000175">
    <property type="term" value="F:3'-5'-RNA exonuclease activity"/>
    <property type="evidence" value="ECO:0007669"/>
    <property type="project" value="TreeGrafter"/>
</dbReference>
<organism evidence="2">
    <name type="scientific">marine sediment metagenome</name>
    <dbReference type="NCBI Taxonomy" id="412755"/>
    <lineage>
        <taxon>unclassified sequences</taxon>
        <taxon>metagenomes</taxon>
        <taxon>ecological metagenomes</taxon>
    </lineage>
</organism>
<dbReference type="InterPro" id="IPR036691">
    <property type="entry name" value="Endo/exonu/phosph_ase_sf"/>
</dbReference>